<dbReference type="CDD" id="cd01949">
    <property type="entry name" value="GGDEF"/>
    <property type="match status" value="1"/>
</dbReference>
<dbReference type="PROSITE" id="PS50887">
    <property type="entry name" value="GGDEF"/>
    <property type="match status" value="1"/>
</dbReference>
<dbReference type="FunFam" id="3.30.70.270:FF:000001">
    <property type="entry name" value="Diguanylate cyclase domain protein"/>
    <property type="match status" value="1"/>
</dbReference>
<dbReference type="InterPro" id="IPR029787">
    <property type="entry name" value="Nucleotide_cyclase"/>
</dbReference>
<evidence type="ECO:0000256" key="2">
    <source>
        <dbReference type="ARBA" id="ARBA00034247"/>
    </source>
</evidence>
<keyword evidence="6" id="KW-1185">Reference proteome</keyword>
<dbReference type="RefSeq" id="WP_191777397.1">
    <property type="nucleotide sequence ID" value="NZ_JACYFU010000004.1"/>
</dbReference>
<dbReference type="Gene3D" id="3.30.70.270">
    <property type="match status" value="1"/>
</dbReference>
<dbReference type="InterPro" id="IPR050469">
    <property type="entry name" value="Diguanylate_Cyclase"/>
</dbReference>
<dbReference type="SMART" id="SM00267">
    <property type="entry name" value="GGDEF"/>
    <property type="match status" value="1"/>
</dbReference>
<dbReference type="Proteomes" id="UP000654108">
    <property type="component" value="Unassembled WGS sequence"/>
</dbReference>
<dbReference type="AlphaFoldDB" id="A0A927FVT8"/>
<reference evidence="5" key="1">
    <citation type="submission" date="2020-09" db="EMBL/GenBank/DDBJ databases">
        <title>Genome seq and assembly of Devosia sp.</title>
        <authorList>
            <person name="Chhetri G."/>
        </authorList>
    </citation>
    <scope>NUCLEOTIDE SEQUENCE</scope>
    <source>
        <strain evidence="5">PTR5</strain>
    </source>
</reference>
<dbReference type="PANTHER" id="PTHR45138:SF9">
    <property type="entry name" value="DIGUANYLATE CYCLASE DGCM-RELATED"/>
    <property type="match status" value="1"/>
</dbReference>
<comment type="caution">
    <text evidence="5">The sequence shown here is derived from an EMBL/GenBank/DDBJ whole genome shotgun (WGS) entry which is preliminary data.</text>
</comment>
<protein>
    <recommendedName>
        <fullName evidence="1">diguanylate cyclase</fullName>
        <ecNumber evidence="1">2.7.7.65</ecNumber>
    </recommendedName>
</protein>
<keyword evidence="3" id="KW-0472">Membrane</keyword>
<evidence type="ECO:0000256" key="3">
    <source>
        <dbReference type="SAM" id="Phobius"/>
    </source>
</evidence>
<dbReference type="EMBL" id="JACYFU010000004">
    <property type="protein sequence ID" value="MBD8066881.1"/>
    <property type="molecule type" value="Genomic_DNA"/>
</dbReference>
<dbReference type="Pfam" id="PF00990">
    <property type="entry name" value="GGDEF"/>
    <property type="match status" value="1"/>
</dbReference>
<feature type="transmembrane region" description="Helical" evidence="3">
    <location>
        <begin position="51"/>
        <end position="71"/>
    </location>
</feature>
<evidence type="ECO:0000313" key="6">
    <source>
        <dbReference type="Proteomes" id="UP000654108"/>
    </source>
</evidence>
<name>A0A927FVT8_9HYPH</name>
<proteinExistence type="predicted"/>
<dbReference type="GO" id="GO:0052621">
    <property type="term" value="F:diguanylate cyclase activity"/>
    <property type="evidence" value="ECO:0007669"/>
    <property type="project" value="UniProtKB-EC"/>
</dbReference>
<keyword evidence="3" id="KW-0812">Transmembrane</keyword>
<dbReference type="NCBIfam" id="TIGR00254">
    <property type="entry name" value="GGDEF"/>
    <property type="match status" value="1"/>
</dbReference>
<sequence length="284" mass="30728">MSATRKAKRLPRLTSVGRVTVFGTLGCVLIAVLFNLITFSDMPAEVRFRGVISGIALPILLCVPMFFHVSVRLRQLAQTNRRLDLLARTDSLTACLNRGAFITRVEGVLTGETRPERGALLMVDADNFKSINDIYGHSVGDDALTIIARSIRAVLRAGDMVGRMGGEEFAVFLPGLNETQAALVAERVRRAVNLAVFQPDGKQRPLSVSVGGVSYERTASFHELFRIADQRLYSAKQAGRNRSILVSLEDHPFIDMPMAPANADTGTYPMTAVAPSARAAAAGA</sequence>
<evidence type="ECO:0000313" key="5">
    <source>
        <dbReference type="EMBL" id="MBD8066881.1"/>
    </source>
</evidence>
<keyword evidence="3" id="KW-1133">Transmembrane helix</keyword>
<dbReference type="InterPro" id="IPR000160">
    <property type="entry name" value="GGDEF_dom"/>
</dbReference>
<evidence type="ECO:0000259" key="4">
    <source>
        <dbReference type="PROSITE" id="PS50887"/>
    </source>
</evidence>
<feature type="domain" description="GGDEF" evidence="4">
    <location>
        <begin position="116"/>
        <end position="248"/>
    </location>
</feature>
<gene>
    <name evidence="5" type="ORF">IC608_15510</name>
</gene>
<evidence type="ECO:0000256" key="1">
    <source>
        <dbReference type="ARBA" id="ARBA00012528"/>
    </source>
</evidence>
<dbReference type="GO" id="GO:0005886">
    <property type="term" value="C:plasma membrane"/>
    <property type="evidence" value="ECO:0007669"/>
    <property type="project" value="TreeGrafter"/>
</dbReference>
<dbReference type="PANTHER" id="PTHR45138">
    <property type="entry name" value="REGULATORY COMPONENTS OF SENSORY TRANSDUCTION SYSTEM"/>
    <property type="match status" value="1"/>
</dbReference>
<organism evidence="5 6">
    <name type="scientific">Devosia oryzisoli</name>
    <dbReference type="NCBI Taxonomy" id="2774138"/>
    <lineage>
        <taxon>Bacteria</taxon>
        <taxon>Pseudomonadati</taxon>
        <taxon>Pseudomonadota</taxon>
        <taxon>Alphaproteobacteria</taxon>
        <taxon>Hyphomicrobiales</taxon>
        <taxon>Devosiaceae</taxon>
        <taxon>Devosia</taxon>
    </lineage>
</organism>
<dbReference type="SUPFAM" id="SSF55073">
    <property type="entry name" value="Nucleotide cyclase"/>
    <property type="match status" value="1"/>
</dbReference>
<accession>A0A927FVT8</accession>
<dbReference type="EC" id="2.7.7.65" evidence="1"/>
<feature type="transmembrane region" description="Helical" evidence="3">
    <location>
        <begin position="21"/>
        <end position="39"/>
    </location>
</feature>
<dbReference type="InterPro" id="IPR043128">
    <property type="entry name" value="Rev_trsase/Diguanyl_cyclase"/>
</dbReference>
<comment type="catalytic activity">
    <reaction evidence="2">
        <text>2 GTP = 3',3'-c-di-GMP + 2 diphosphate</text>
        <dbReference type="Rhea" id="RHEA:24898"/>
        <dbReference type="ChEBI" id="CHEBI:33019"/>
        <dbReference type="ChEBI" id="CHEBI:37565"/>
        <dbReference type="ChEBI" id="CHEBI:58805"/>
        <dbReference type="EC" id="2.7.7.65"/>
    </reaction>
</comment>
<dbReference type="GO" id="GO:1902201">
    <property type="term" value="P:negative regulation of bacterial-type flagellum-dependent cell motility"/>
    <property type="evidence" value="ECO:0007669"/>
    <property type="project" value="TreeGrafter"/>
</dbReference>
<dbReference type="GO" id="GO:0043709">
    <property type="term" value="P:cell adhesion involved in single-species biofilm formation"/>
    <property type="evidence" value="ECO:0007669"/>
    <property type="project" value="TreeGrafter"/>
</dbReference>